<sequence length="601" mass="66408">MADKFYSERNLKFLLYEVFDAASLTKYDYYSEHNKKMFDMVLAEADKLAKKMMRPILEEMDRNPPELEDGSIRVHSDVRKILDECGKGGWITASKPIEHGGDQLPLMITDSCQYIFCAANYSAAVYPGLNTGASHLIEAFGSEELNKTYLPNLHNGKWQGTMALTEPGAGSSLSDLETSAEPTDEGYYLIRGQKIFISAGDHNCVDNVVHLMLAKIKGGPPGVKGISLFVVPKFRPALGGGLEPNDVVASGVYHKMGYRGAPIAQLSMGDGDNCRGWLVGEPHKGLFYMFQMMNEARLGVGLGATAIASAAYYAALEYCRERRQGRKIGQKDPTQPQVPIIEHADIRRALLFQKAIIEGSHALLLQGCRYADMMRVTTGEEKERYSLLLDLLTPVAKTYPSEMGIQAVSQGLQCFGGSGYCDDYPLEQYYRDMRIHPIHEGTTAIHGLDILGRKVVMKEGKAFAIFKQEVLQTVQSAESDSELKGFGGKLKAALEVLDDATKHLLNLAAKKGPEYYLADATLYLELFGIVTIAWQWLVQGLAASKALSEGANKKDVNFYNGKILTLKYFYAYELPKITGLSIRLLNTDGLTVDMDTAIFND</sequence>
<dbReference type="Proteomes" id="UP000183994">
    <property type="component" value="Unassembled WGS sequence"/>
</dbReference>
<feature type="domain" description="Acyl-CoA dehydrogenase/oxidase N-terminal" evidence="9">
    <location>
        <begin position="40"/>
        <end position="156"/>
    </location>
</feature>
<dbReference type="Pfam" id="PF00441">
    <property type="entry name" value="Acyl-CoA_dh_1"/>
    <property type="match status" value="1"/>
</dbReference>
<evidence type="ECO:0000256" key="1">
    <source>
        <dbReference type="ARBA" id="ARBA00001974"/>
    </source>
</evidence>
<evidence type="ECO:0000256" key="6">
    <source>
        <dbReference type="RuleBase" id="RU362125"/>
    </source>
</evidence>
<dbReference type="Gene3D" id="1.10.540.10">
    <property type="entry name" value="Acyl-CoA dehydrogenase/oxidase, N-terminal domain"/>
    <property type="match status" value="1"/>
</dbReference>
<dbReference type="InterPro" id="IPR009075">
    <property type="entry name" value="AcylCo_DH/oxidase_C"/>
</dbReference>
<dbReference type="InterPro" id="IPR006091">
    <property type="entry name" value="Acyl-CoA_Oxase/DH_mid-dom"/>
</dbReference>
<feature type="domain" description="Acyl-CoA oxidase/dehydrogenase middle" evidence="8">
    <location>
        <begin position="162"/>
        <end position="268"/>
    </location>
</feature>
<name>A0A1M6UQI6_9BACT</name>
<evidence type="ECO:0000256" key="2">
    <source>
        <dbReference type="ARBA" id="ARBA00009347"/>
    </source>
</evidence>
<proteinExistence type="inferred from homology"/>
<evidence type="ECO:0000256" key="5">
    <source>
        <dbReference type="ARBA" id="ARBA00022827"/>
    </source>
</evidence>
<dbReference type="InterPro" id="IPR036250">
    <property type="entry name" value="AcylCo_DH-like_C"/>
</dbReference>
<evidence type="ECO:0000259" key="7">
    <source>
        <dbReference type="Pfam" id="PF00441"/>
    </source>
</evidence>
<comment type="similarity">
    <text evidence="2 6">Belongs to the acyl-CoA dehydrogenase family.</text>
</comment>
<dbReference type="Gene3D" id="2.40.110.10">
    <property type="entry name" value="Butyryl-CoA Dehydrogenase, subunit A, domain 2"/>
    <property type="match status" value="1"/>
</dbReference>
<dbReference type="InterPro" id="IPR052166">
    <property type="entry name" value="Diverse_Acyl-CoA_DH"/>
</dbReference>
<dbReference type="Pfam" id="PF02770">
    <property type="entry name" value="Acyl-CoA_dh_M"/>
    <property type="match status" value="1"/>
</dbReference>
<dbReference type="STRING" id="1121393.SAMN02745216_03960"/>
<dbReference type="InterPro" id="IPR046373">
    <property type="entry name" value="Acyl-CoA_Oxase/DH_mid-dom_sf"/>
</dbReference>
<dbReference type="Pfam" id="PF02771">
    <property type="entry name" value="Acyl-CoA_dh_N"/>
    <property type="match status" value="1"/>
</dbReference>
<evidence type="ECO:0000259" key="8">
    <source>
        <dbReference type="Pfam" id="PF02770"/>
    </source>
</evidence>
<organism evidence="11 12">
    <name type="scientific">Desulfatibacillum alkenivorans DSM 16219</name>
    <dbReference type="NCBI Taxonomy" id="1121393"/>
    <lineage>
        <taxon>Bacteria</taxon>
        <taxon>Pseudomonadati</taxon>
        <taxon>Thermodesulfobacteriota</taxon>
        <taxon>Desulfobacteria</taxon>
        <taxon>Desulfobacterales</taxon>
        <taxon>Desulfatibacillaceae</taxon>
        <taxon>Desulfatibacillum</taxon>
    </lineage>
</organism>
<evidence type="ECO:0000259" key="10">
    <source>
        <dbReference type="Pfam" id="PF12806"/>
    </source>
</evidence>
<feature type="domain" description="Acyl-CoA dehydrogenase/oxidase C-terminal" evidence="7">
    <location>
        <begin position="284"/>
        <end position="450"/>
    </location>
</feature>
<evidence type="ECO:0000313" key="11">
    <source>
        <dbReference type="EMBL" id="SHK71477.1"/>
    </source>
</evidence>
<comment type="cofactor">
    <cofactor evidence="1 6">
        <name>FAD</name>
        <dbReference type="ChEBI" id="CHEBI:57692"/>
    </cofactor>
</comment>
<dbReference type="OrthoDB" id="9765339at2"/>
<dbReference type="Gene3D" id="1.20.140.10">
    <property type="entry name" value="Butyryl-CoA Dehydrogenase, subunit A, domain 3"/>
    <property type="match status" value="1"/>
</dbReference>
<dbReference type="RefSeq" id="WP_073477989.1">
    <property type="nucleotide sequence ID" value="NZ_FQZU01000031.1"/>
</dbReference>
<evidence type="ECO:0000256" key="4">
    <source>
        <dbReference type="ARBA" id="ARBA00022630"/>
    </source>
</evidence>
<dbReference type="GO" id="GO:0050660">
    <property type="term" value="F:flavin adenine dinucleotide binding"/>
    <property type="evidence" value="ECO:0007669"/>
    <property type="project" value="InterPro"/>
</dbReference>
<feature type="domain" description="Acetyl-CoA dehydrogenase-like C-terminal" evidence="10">
    <location>
        <begin position="468"/>
        <end position="595"/>
    </location>
</feature>
<dbReference type="EMBL" id="FQZU01000031">
    <property type="protein sequence ID" value="SHK71477.1"/>
    <property type="molecule type" value="Genomic_DNA"/>
</dbReference>
<keyword evidence="12" id="KW-1185">Reference proteome</keyword>
<dbReference type="Pfam" id="PF12806">
    <property type="entry name" value="Acyl-CoA_dh_C"/>
    <property type="match status" value="1"/>
</dbReference>
<evidence type="ECO:0000259" key="9">
    <source>
        <dbReference type="Pfam" id="PF02771"/>
    </source>
</evidence>
<reference evidence="12" key="1">
    <citation type="submission" date="2016-11" db="EMBL/GenBank/DDBJ databases">
        <authorList>
            <person name="Varghese N."/>
            <person name="Submissions S."/>
        </authorList>
    </citation>
    <scope>NUCLEOTIDE SEQUENCE [LARGE SCALE GENOMIC DNA]</scope>
    <source>
        <strain evidence="12">DSM 16219</strain>
    </source>
</reference>
<dbReference type="InterPro" id="IPR025878">
    <property type="entry name" value="Acyl-CoA_dh-like_C_dom"/>
</dbReference>
<comment type="subunit">
    <text evidence="3">Homotetramer.</text>
</comment>
<dbReference type="InterPro" id="IPR009100">
    <property type="entry name" value="AcylCoA_DH/oxidase_NM_dom_sf"/>
</dbReference>
<dbReference type="InterPro" id="IPR013786">
    <property type="entry name" value="AcylCoA_DH/ox_N"/>
</dbReference>
<dbReference type="SUPFAM" id="SSF47203">
    <property type="entry name" value="Acyl-CoA dehydrogenase C-terminal domain-like"/>
    <property type="match status" value="1"/>
</dbReference>
<gene>
    <name evidence="11" type="ORF">SAMN02745216_03960</name>
</gene>
<dbReference type="AlphaFoldDB" id="A0A1M6UQI6"/>
<dbReference type="InterPro" id="IPR037069">
    <property type="entry name" value="AcylCoA_DH/ox_N_sf"/>
</dbReference>
<keyword evidence="5 6" id="KW-0274">FAD</keyword>
<accession>A0A1M6UQI6</accession>
<protein>
    <submittedName>
        <fullName evidence="11">Butyryl-CoA dehydrogenase</fullName>
    </submittedName>
</protein>
<evidence type="ECO:0000313" key="12">
    <source>
        <dbReference type="Proteomes" id="UP000183994"/>
    </source>
</evidence>
<dbReference type="SUPFAM" id="SSF56645">
    <property type="entry name" value="Acyl-CoA dehydrogenase NM domain-like"/>
    <property type="match status" value="1"/>
</dbReference>
<evidence type="ECO:0000256" key="3">
    <source>
        <dbReference type="ARBA" id="ARBA00011881"/>
    </source>
</evidence>
<keyword evidence="4 6" id="KW-0285">Flavoprotein</keyword>
<dbReference type="GO" id="GO:0016627">
    <property type="term" value="F:oxidoreductase activity, acting on the CH-CH group of donors"/>
    <property type="evidence" value="ECO:0007669"/>
    <property type="project" value="InterPro"/>
</dbReference>
<keyword evidence="6" id="KW-0560">Oxidoreductase</keyword>
<dbReference type="PANTHER" id="PTHR42803">
    <property type="entry name" value="ACYL-COA DEHYDROGENASE"/>
    <property type="match status" value="1"/>
</dbReference>
<dbReference type="PANTHER" id="PTHR42803:SF3">
    <property type="entry name" value="ACYL-COA DEHYDROGENASE-RELATED"/>
    <property type="match status" value="1"/>
</dbReference>